<reference evidence="1 2" key="1">
    <citation type="journal article" date="2016" name="Nat. Commun.">
        <title>Thousands of microbial genomes shed light on interconnected biogeochemical processes in an aquifer system.</title>
        <authorList>
            <person name="Anantharaman K."/>
            <person name="Brown C.T."/>
            <person name="Hug L.A."/>
            <person name="Sharon I."/>
            <person name="Castelle C.J."/>
            <person name="Probst A.J."/>
            <person name="Thomas B.C."/>
            <person name="Singh A."/>
            <person name="Wilkins M.J."/>
            <person name="Karaoz U."/>
            <person name="Brodie E.L."/>
            <person name="Williams K.H."/>
            <person name="Hubbard S.S."/>
            <person name="Banfield J.F."/>
        </authorList>
    </citation>
    <scope>NUCLEOTIDE SEQUENCE [LARGE SCALE GENOMIC DNA]</scope>
</reference>
<protein>
    <submittedName>
        <fullName evidence="1">Uncharacterized protein</fullName>
    </submittedName>
</protein>
<sequence>MYFFNLKPFYAGYLANQILSLPPSDAAQGTPLFKDALNLNTFASPEIAYQVAIDYIDKIAQEPALAQNEEFYTIVSTQLLGTIERSPEQSRNYIALAWLNLYFSGKDRQRINKALDLGDKILTLSPIKKDGYLILAAGYALSNQPAKAREVISQVGKIDVKMGEEIKNYYEKLK</sequence>
<dbReference type="SUPFAM" id="SSF48452">
    <property type="entry name" value="TPR-like"/>
    <property type="match status" value="1"/>
</dbReference>
<organism evidence="1 2">
    <name type="scientific">Candidatus Portnoybacteria bacterium RIFCSPLOWO2_02_FULL_39_11</name>
    <dbReference type="NCBI Taxonomy" id="1802001"/>
    <lineage>
        <taxon>Bacteria</taxon>
        <taxon>Candidatus Portnoyibacteriota</taxon>
    </lineage>
</organism>
<evidence type="ECO:0000313" key="2">
    <source>
        <dbReference type="Proteomes" id="UP000177126"/>
    </source>
</evidence>
<dbReference type="AlphaFoldDB" id="A0A1G2FTM2"/>
<accession>A0A1G2FTM2</accession>
<name>A0A1G2FTM2_9BACT</name>
<evidence type="ECO:0000313" key="1">
    <source>
        <dbReference type="EMBL" id="OGZ40980.1"/>
    </source>
</evidence>
<dbReference type="Proteomes" id="UP000177126">
    <property type="component" value="Unassembled WGS sequence"/>
</dbReference>
<dbReference type="EMBL" id="MHNF01000022">
    <property type="protein sequence ID" value="OGZ40980.1"/>
    <property type="molecule type" value="Genomic_DNA"/>
</dbReference>
<dbReference type="InterPro" id="IPR011990">
    <property type="entry name" value="TPR-like_helical_dom_sf"/>
</dbReference>
<comment type="caution">
    <text evidence="1">The sequence shown here is derived from an EMBL/GenBank/DDBJ whole genome shotgun (WGS) entry which is preliminary data.</text>
</comment>
<proteinExistence type="predicted"/>
<gene>
    <name evidence="1" type="ORF">A3B04_03340</name>
</gene>
<dbReference type="Gene3D" id="1.25.40.10">
    <property type="entry name" value="Tetratricopeptide repeat domain"/>
    <property type="match status" value="1"/>
</dbReference>